<name>A0AAJ2NSZ1_ALKPS</name>
<evidence type="ECO:0000313" key="1">
    <source>
        <dbReference type="EMBL" id="MDV2887868.1"/>
    </source>
</evidence>
<protein>
    <submittedName>
        <fullName evidence="1">RNA polymerase sigma factor SigX</fullName>
    </submittedName>
</protein>
<comment type="caution">
    <text evidence="1">The sequence shown here is derived from an EMBL/GenBank/DDBJ whole genome shotgun (WGS) entry which is preliminary data.</text>
</comment>
<dbReference type="Proteomes" id="UP001285636">
    <property type="component" value="Unassembled WGS sequence"/>
</dbReference>
<dbReference type="AlphaFoldDB" id="A0AAJ2NSZ1"/>
<reference evidence="1" key="1">
    <citation type="submission" date="2023-10" db="EMBL/GenBank/DDBJ databases">
        <title>Screening of Alkalihalophilus pseudofirmusBZ-TG-HK211 and Its Alleviation of Salt Stress on Rapeseed Growth.</title>
        <authorList>
            <person name="Zhao B."/>
            <person name="Guo T."/>
        </authorList>
    </citation>
    <scope>NUCLEOTIDE SEQUENCE</scope>
    <source>
        <strain evidence="1">BZ-TG-HK211</strain>
    </source>
</reference>
<evidence type="ECO:0000313" key="2">
    <source>
        <dbReference type="Proteomes" id="UP001285636"/>
    </source>
</evidence>
<gene>
    <name evidence="1" type="ORF">RYX45_22125</name>
</gene>
<feature type="non-terminal residue" evidence="1">
    <location>
        <position position="1"/>
    </location>
</feature>
<dbReference type="EMBL" id="JAWJAY010000587">
    <property type="protein sequence ID" value="MDV2887868.1"/>
    <property type="molecule type" value="Genomic_DNA"/>
</dbReference>
<accession>A0AAJ2NSZ1</accession>
<proteinExistence type="predicted"/>
<sequence>ESKVKTTQHRTLKLIKKQMESLYQKEGLTSEKVRVER</sequence>
<organism evidence="1 2">
    <name type="scientific">Alkalihalophilus pseudofirmus</name>
    <name type="common">Bacillus pseudofirmus</name>
    <dbReference type="NCBI Taxonomy" id="79885"/>
    <lineage>
        <taxon>Bacteria</taxon>
        <taxon>Bacillati</taxon>
        <taxon>Bacillota</taxon>
        <taxon>Bacilli</taxon>
        <taxon>Bacillales</taxon>
        <taxon>Bacillaceae</taxon>
        <taxon>Alkalihalophilus</taxon>
    </lineage>
</organism>